<keyword evidence="3" id="KW-0964">Secreted</keyword>
<evidence type="ECO:0000313" key="11">
    <source>
        <dbReference type="Proteomes" id="UP001526225"/>
    </source>
</evidence>
<keyword evidence="7" id="KW-1133">Transmembrane helix</keyword>
<reference evidence="10 11" key="1">
    <citation type="submission" date="2022-10" db="EMBL/GenBank/DDBJ databases">
        <title>Weissella fermenti sp. nov., isolated from fermented cabbage.</title>
        <authorList>
            <person name="Lee J.K."/>
            <person name="Baek J.H."/>
            <person name="Choi D.G."/>
            <person name="Kim J.M."/>
            <person name="Jeon C.O."/>
        </authorList>
    </citation>
    <scope>NUCLEOTIDE SEQUENCE [LARGE SCALE GENOMIC DNA]</scope>
    <source>
        <strain evidence="10 11">KACC 18534</strain>
    </source>
</reference>
<dbReference type="NCBIfam" id="TIGR01167">
    <property type="entry name" value="LPXTG_anchor"/>
    <property type="match status" value="1"/>
</dbReference>
<evidence type="ECO:0000256" key="4">
    <source>
        <dbReference type="ARBA" id="ARBA00022729"/>
    </source>
</evidence>
<evidence type="ECO:0000256" key="2">
    <source>
        <dbReference type="ARBA" id="ARBA00022512"/>
    </source>
</evidence>
<evidence type="ECO:0000256" key="7">
    <source>
        <dbReference type="SAM" id="Phobius"/>
    </source>
</evidence>
<evidence type="ECO:0000313" key="10">
    <source>
        <dbReference type="EMBL" id="MCW0953450.1"/>
    </source>
</evidence>
<dbReference type="InterPro" id="IPR041171">
    <property type="entry name" value="SDR_Ig"/>
</dbReference>
<dbReference type="SUPFAM" id="SSF49401">
    <property type="entry name" value="Bacterial adhesins"/>
    <property type="match status" value="2"/>
</dbReference>
<keyword evidence="5" id="KW-0572">Peptidoglycan-anchor</keyword>
<protein>
    <submittedName>
        <fullName evidence="10">Ig-like domain-containing protein</fullName>
    </submittedName>
</protein>
<evidence type="ECO:0000256" key="3">
    <source>
        <dbReference type="ARBA" id="ARBA00022525"/>
    </source>
</evidence>
<dbReference type="RefSeq" id="WP_213408964.1">
    <property type="nucleotide sequence ID" value="NZ_CP074441.1"/>
</dbReference>
<dbReference type="Gene3D" id="2.60.40.1280">
    <property type="match status" value="1"/>
</dbReference>
<feature type="signal peptide" evidence="8">
    <location>
        <begin position="1"/>
        <end position="26"/>
    </location>
</feature>
<keyword evidence="7" id="KW-0472">Membrane</keyword>
<comment type="subcellular location">
    <subcellularLocation>
        <location evidence="1">Secreted</location>
        <location evidence="1">Cell wall</location>
        <topology evidence="1">Peptidoglycan-anchor</topology>
    </subcellularLocation>
</comment>
<dbReference type="InterPro" id="IPR011252">
    <property type="entry name" value="Fibrogen-bd_dom1"/>
</dbReference>
<dbReference type="Pfam" id="PF05737">
    <property type="entry name" value="Collagen_bind"/>
    <property type="match status" value="1"/>
</dbReference>
<evidence type="ECO:0000256" key="5">
    <source>
        <dbReference type="ARBA" id="ARBA00023088"/>
    </source>
</evidence>
<evidence type="ECO:0000256" key="6">
    <source>
        <dbReference type="SAM" id="MobiDB-lite"/>
    </source>
</evidence>
<dbReference type="Pfam" id="PF00746">
    <property type="entry name" value="Gram_pos_anchor"/>
    <property type="match status" value="1"/>
</dbReference>
<feature type="region of interest" description="Disordered" evidence="6">
    <location>
        <begin position="380"/>
        <end position="413"/>
    </location>
</feature>
<dbReference type="Gene3D" id="2.60.40.740">
    <property type="match status" value="1"/>
</dbReference>
<feature type="compositionally biased region" description="Basic and acidic residues" evidence="6">
    <location>
        <begin position="402"/>
        <end position="413"/>
    </location>
</feature>
<dbReference type="EMBL" id="JAOZFE010000004">
    <property type="protein sequence ID" value="MCW0953450.1"/>
    <property type="molecule type" value="Genomic_DNA"/>
</dbReference>
<feature type="chain" id="PRO_5046861548" evidence="8">
    <location>
        <begin position="27"/>
        <end position="586"/>
    </location>
</feature>
<evidence type="ECO:0000259" key="9">
    <source>
        <dbReference type="PROSITE" id="PS50847"/>
    </source>
</evidence>
<keyword evidence="11" id="KW-1185">Reference proteome</keyword>
<keyword evidence="4 8" id="KW-0732">Signal</keyword>
<evidence type="ECO:0000256" key="1">
    <source>
        <dbReference type="ARBA" id="ARBA00004168"/>
    </source>
</evidence>
<feature type="region of interest" description="Disordered" evidence="6">
    <location>
        <begin position="442"/>
        <end position="562"/>
    </location>
</feature>
<dbReference type="Proteomes" id="UP001526225">
    <property type="component" value="Unassembled WGS sequence"/>
</dbReference>
<feature type="transmembrane region" description="Helical" evidence="7">
    <location>
        <begin position="565"/>
        <end position="582"/>
    </location>
</feature>
<feature type="compositionally biased region" description="Basic and acidic residues" evidence="6">
    <location>
        <begin position="473"/>
        <end position="556"/>
    </location>
</feature>
<evidence type="ECO:0000256" key="8">
    <source>
        <dbReference type="SAM" id="SignalP"/>
    </source>
</evidence>
<dbReference type="InterPro" id="IPR008456">
    <property type="entry name" value="Collagen-bd_dom"/>
</dbReference>
<dbReference type="InterPro" id="IPR008966">
    <property type="entry name" value="Adhesion_dom_sf"/>
</dbReference>
<sequence>MNKLKVFISMLAVVMGIGFATTTAEAKDITSEAPNNLVDNLKFMAPTLNQGEISSLTVSFSEKYDEQLSAGDTITLTLPDGIKGMLDNGQPSKIELKNSAGVVFGEVIVSEGKAVVTFSDAVEKLDNIRGHFNIAIIAENVQRETDLKVSPLNMGLPEKNSKGVPMNTEGLTIRGVTKYEETAPEGEFDYTKQGDMVTGVGNVRWFINVNQRQQVIEKFASDIVIKDTLGPGQVFKKDSFMVSRTKWNPTLKKNETSWVSIPELQAAGWVKVVKDPSVDGKSFEIILNVEDPKWTAELSGQSFALSYITDVTDPKLAEFTNNLDMSYQIEGKNPVKENKNYQTKNIRLDGAADGDTGHANPPLTLNEFNENDVDVIEETVEPLPEDPNNPQVPNVTEEPEDDKVTETDKPEILNDGKLVEEVLEEEQLEILDDIIQEHIEGGLEEGHTHEVEIDGKPEILTDEEIIDEILTPEQKEELKDVIERDKEKQKPEVKPVPEEEKPEPKPEVKPIPEKEKPEVKPAPEKKKSEEKKTESTTEVKKAEVKSEDKSDDKETLPETGYKNNVLLTLAGLLIAGFGAFFYKKNL</sequence>
<organism evidence="10 11">
    <name type="scientific">Weissella ceti</name>
    <dbReference type="NCBI Taxonomy" id="759620"/>
    <lineage>
        <taxon>Bacteria</taxon>
        <taxon>Bacillati</taxon>
        <taxon>Bacillota</taxon>
        <taxon>Bacilli</taxon>
        <taxon>Lactobacillales</taxon>
        <taxon>Lactobacillaceae</taxon>
        <taxon>Weissella</taxon>
    </lineage>
</organism>
<keyword evidence="7" id="KW-0812">Transmembrane</keyword>
<name>A0ABT3E4V5_9LACO</name>
<dbReference type="PROSITE" id="PS50847">
    <property type="entry name" value="GRAM_POS_ANCHORING"/>
    <property type="match status" value="1"/>
</dbReference>
<proteinExistence type="predicted"/>
<comment type="caution">
    <text evidence="10">The sequence shown here is derived from an EMBL/GenBank/DDBJ whole genome shotgun (WGS) entry which is preliminary data.</text>
</comment>
<keyword evidence="2" id="KW-0134">Cell wall</keyword>
<gene>
    <name evidence="10" type="ORF">OIT44_05120</name>
</gene>
<feature type="domain" description="Gram-positive cocci surface proteins LPxTG" evidence="9">
    <location>
        <begin position="556"/>
        <end position="586"/>
    </location>
</feature>
<feature type="compositionally biased region" description="Basic and acidic residues" evidence="6">
    <location>
        <begin position="442"/>
        <end position="459"/>
    </location>
</feature>
<accession>A0ABT3E4V5</accession>
<dbReference type="InterPro" id="IPR019931">
    <property type="entry name" value="LPXTG_anchor"/>
</dbReference>
<dbReference type="Pfam" id="PF17961">
    <property type="entry name" value="Big_8"/>
    <property type="match status" value="1"/>
</dbReference>